<dbReference type="KEGG" id="bcoh:BC6307_14970"/>
<evidence type="ECO:0000313" key="2">
    <source>
        <dbReference type="EMBL" id="AST94368.1"/>
    </source>
</evidence>
<organism evidence="2 3">
    <name type="scientific">Sutcliffiella cohnii</name>
    <dbReference type="NCBI Taxonomy" id="33932"/>
    <lineage>
        <taxon>Bacteria</taxon>
        <taxon>Bacillati</taxon>
        <taxon>Bacillota</taxon>
        <taxon>Bacilli</taxon>
        <taxon>Bacillales</taxon>
        <taxon>Bacillaceae</taxon>
        <taxon>Sutcliffiella</taxon>
    </lineage>
</organism>
<evidence type="ECO:0000313" key="3">
    <source>
        <dbReference type="Proteomes" id="UP000215224"/>
    </source>
</evidence>
<dbReference type="AlphaFoldDB" id="A0A223KYE4"/>
<dbReference type="SUPFAM" id="SSF55729">
    <property type="entry name" value="Acyl-CoA N-acyltransferases (Nat)"/>
    <property type="match status" value="1"/>
</dbReference>
<dbReference type="EMBL" id="CP018866">
    <property type="protein sequence ID" value="AST94368.1"/>
    <property type="molecule type" value="Genomic_DNA"/>
</dbReference>
<dbReference type="STRING" id="1314751.GCA_001591425_02438"/>
<protein>
    <submittedName>
        <fullName evidence="2">GNAT family N-acetyltransferase</fullName>
    </submittedName>
</protein>
<name>A0A223KYE4_9BACI</name>
<gene>
    <name evidence="2" type="ORF">BC6307_14970</name>
</gene>
<dbReference type="Pfam" id="PF13508">
    <property type="entry name" value="Acetyltransf_7"/>
    <property type="match status" value="1"/>
</dbReference>
<feature type="domain" description="N-acetyltransferase" evidence="1">
    <location>
        <begin position="1"/>
        <end position="151"/>
    </location>
</feature>
<proteinExistence type="predicted"/>
<keyword evidence="3" id="KW-1185">Reference proteome</keyword>
<reference evidence="2 3" key="1">
    <citation type="submission" date="2016-12" db="EMBL/GenBank/DDBJ databases">
        <title>The whole genome sequencing and assembly of Bacillus cohnii DSM 6307T strain.</title>
        <authorList>
            <person name="Lee Y.-J."/>
            <person name="Yi H."/>
            <person name="Bahn Y.-S."/>
            <person name="Kim J.F."/>
            <person name="Lee D.-W."/>
        </authorList>
    </citation>
    <scope>NUCLEOTIDE SEQUENCE [LARGE SCALE GENOMIC DNA]</scope>
    <source>
        <strain evidence="2 3">DSM 6307</strain>
    </source>
</reference>
<dbReference type="InterPro" id="IPR016181">
    <property type="entry name" value="Acyl_CoA_acyltransferase"/>
</dbReference>
<accession>A0A223KYE4</accession>
<dbReference type="GO" id="GO:0016747">
    <property type="term" value="F:acyltransferase activity, transferring groups other than amino-acyl groups"/>
    <property type="evidence" value="ECO:0007669"/>
    <property type="project" value="InterPro"/>
</dbReference>
<evidence type="ECO:0000259" key="1">
    <source>
        <dbReference type="PROSITE" id="PS51186"/>
    </source>
</evidence>
<keyword evidence="2" id="KW-0808">Transferase</keyword>
<dbReference type="Gene3D" id="3.40.630.30">
    <property type="match status" value="1"/>
</dbReference>
<dbReference type="InterPro" id="IPR000182">
    <property type="entry name" value="GNAT_dom"/>
</dbReference>
<dbReference type="CDD" id="cd04301">
    <property type="entry name" value="NAT_SF"/>
    <property type="match status" value="1"/>
</dbReference>
<dbReference type="PROSITE" id="PS51186">
    <property type="entry name" value="GNAT"/>
    <property type="match status" value="1"/>
</dbReference>
<sequence length="151" mass="17381">MAIKKIDIKNRDVAKTVLNIQLASYKVEAGIIGYDDIPPLHDTIESLQHCGESFYGFYLDDELCGAISFKMEKNIMDIHRLVVHPDQFRKGIASKLLTYIYDLDNIEGIVVSTATLNTPAITFYEKHGFYKEKEEKINEQLSLSFFRKEKK</sequence>
<dbReference type="Proteomes" id="UP000215224">
    <property type="component" value="Chromosome"/>
</dbReference>